<dbReference type="EMBL" id="JADCNM010000005">
    <property type="protein sequence ID" value="KAG0482339.1"/>
    <property type="molecule type" value="Genomic_DNA"/>
</dbReference>
<evidence type="ECO:0000313" key="2">
    <source>
        <dbReference type="Proteomes" id="UP000639772"/>
    </source>
</evidence>
<reference evidence="1 2" key="1">
    <citation type="journal article" date="2020" name="Nat. Food">
        <title>A phased Vanilla planifolia genome enables genetic improvement of flavour and production.</title>
        <authorList>
            <person name="Hasing T."/>
            <person name="Tang H."/>
            <person name="Brym M."/>
            <person name="Khazi F."/>
            <person name="Huang T."/>
            <person name="Chambers A.H."/>
        </authorList>
    </citation>
    <scope>NUCLEOTIDE SEQUENCE [LARGE SCALE GENOMIC DNA]</scope>
    <source>
        <tissue evidence="1">Leaf</tissue>
    </source>
</reference>
<proteinExistence type="predicted"/>
<comment type="caution">
    <text evidence="1">The sequence shown here is derived from an EMBL/GenBank/DDBJ whole genome shotgun (WGS) entry which is preliminary data.</text>
</comment>
<name>A0A835R542_VANPL</name>
<accession>A0A835R542</accession>
<evidence type="ECO:0000313" key="1">
    <source>
        <dbReference type="EMBL" id="KAG0482339.1"/>
    </source>
</evidence>
<gene>
    <name evidence="1" type="ORF">HPP92_010423</name>
</gene>
<dbReference type="Proteomes" id="UP000639772">
    <property type="component" value="Unassembled WGS sequence"/>
</dbReference>
<dbReference type="AlphaFoldDB" id="A0A835R542"/>
<sequence length="88" mass="9868">MESRTALSSVRSVGAREEVAHIREARDQLIFRLAPDPASLPKVSAESRLRLDSHRRSYLRLAPPLRSMARRFLCLSLLCDRLGVPGGK</sequence>
<organism evidence="1 2">
    <name type="scientific">Vanilla planifolia</name>
    <name type="common">Vanilla</name>
    <dbReference type="NCBI Taxonomy" id="51239"/>
    <lineage>
        <taxon>Eukaryota</taxon>
        <taxon>Viridiplantae</taxon>
        <taxon>Streptophyta</taxon>
        <taxon>Embryophyta</taxon>
        <taxon>Tracheophyta</taxon>
        <taxon>Spermatophyta</taxon>
        <taxon>Magnoliopsida</taxon>
        <taxon>Liliopsida</taxon>
        <taxon>Asparagales</taxon>
        <taxon>Orchidaceae</taxon>
        <taxon>Vanilloideae</taxon>
        <taxon>Vanilleae</taxon>
        <taxon>Vanilla</taxon>
    </lineage>
</organism>
<protein>
    <submittedName>
        <fullName evidence="1">Uncharacterized protein</fullName>
    </submittedName>
</protein>